<dbReference type="EMBL" id="JBHSGN010000122">
    <property type="protein sequence ID" value="MFC4676201.1"/>
    <property type="molecule type" value="Genomic_DNA"/>
</dbReference>
<evidence type="ECO:0008006" key="4">
    <source>
        <dbReference type="Google" id="ProtNLM"/>
    </source>
</evidence>
<comment type="caution">
    <text evidence="2">The sequence shown here is derived from an EMBL/GenBank/DDBJ whole genome shotgun (WGS) entry which is preliminary data.</text>
</comment>
<organism evidence="2 3">
    <name type="scientific">Dysgonomonas termitidis</name>
    <dbReference type="NCBI Taxonomy" id="1516126"/>
    <lineage>
        <taxon>Bacteria</taxon>
        <taxon>Pseudomonadati</taxon>
        <taxon>Bacteroidota</taxon>
        <taxon>Bacteroidia</taxon>
        <taxon>Bacteroidales</taxon>
        <taxon>Dysgonomonadaceae</taxon>
        <taxon>Dysgonomonas</taxon>
    </lineage>
</organism>
<feature type="compositionally biased region" description="Basic and acidic residues" evidence="1">
    <location>
        <begin position="52"/>
        <end position="62"/>
    </location>
</feature>
<dbReference type="RefSeq" id="WP_380000188.1">
    <property type="nucleotide sequence ID" value="NZ_JBHSGN010000122.1"/>
</dbReference>
<gene>
    <name evidence="2" type="ORF">ACFO6W_21165</name>
</gene>
<dbReference type="Proteomes" id="UP001596023">
    <property type="component" value="Unassembled WGS sequence"/>
</dbReference>
<keyword evidence="3" id="KW-1185">Reference proteome</keyword>
<evidence type="ECO:0000313" key="2">
    <source>
        <dbReference type="EMBL" id="MFC4676201.1"/>
    </source>
</evidence>
<feature type="region of interest" description="Disordered" evidence="1">
    <location>
        <begin position="40"/>
        <end position="97"/>
    </location>
</feature>
<evidence type="ECO:0000256" key="1">
    <source>
        <dbReference type="SAM" id="MobiDB-lite"/>
    </source>
</evidence>
<sequence length="97" mass="10870">MSDFLIGSICVSDIPKELFKKADNGKVYLNIAVAERQSESQYGDTHNIIASKPKDQRSEGEKPIYCGNLKRWNETPKAPSPEEIQNAPMADEDDLPF</sequence>
<name>A0ABV9L2Z8_9BACT</name>
<accession>A0ABV9L2Z8</accession>
<reference evidence="3" key="1">
    <citation type="journal article" date="2019" name="Int. J. Syst. Evol. Microbiol.">
        <title>The Global Catalogue of Microorganisms (GCM) 10K type strain sequencing project: providing services to taxonomists for standard genome sequencing and annotation.</title>
        <authorList>
            <consortium name="The Broad Institute Genomics Platform"/>
            <consortium name="The Broad Institute Genome Sequencing Center for Infectious Disease"/>
            <person name="Wu L."/>
            <person name="Ma J."/>
        </authorList>
    </citation>
    <scope>NUCLEOTIDE SEQUENCE [LARGE SCALE GENOMIC DNA]</scope>
    <source>
        <strain evidence="3">CCUG 66188</strain>
    </source>
</reference>
<evidence type="ECO:0000313" key="3">
    <source>
        <dbReference type="Proteomes" id="UP001596023"/>
    </source>
</evidence>
<protein>
    <recommendedName>
        <fullName evidence="4">DUF3127 domain-containing protein</fullName>
    </recommendedName>
</protein>
<proteinExistence type="predicted"/>